<dbReference type="AlphaFoldDB" id="A0A7D8YXJ8"/>
<evidence type="ECO:0000313" key="2">
    <source>
        <dbReference type="EMBL" id="TXT07300.1"/>
    </source>
</evidence>
<dbReference type="Proteomes" id="UP000473826">
    <property type="component" value="Unassembled WGS sequence"/>
</dbReference>
<name>A0A7D8YXJ8_VANHU</name>
<sequence>MALLAASFIPPAESESLDLAPALVYTSPGVKVLDVSGSGVRVNVTFRGGVDVDYVLAETKREWPRWVPGWFGRVRESAAHGVIGTLPRKTVTVAIPEIMVYRREGGLALLNVSFPGPIDVPLLVGKVHEPEYADISVEAVANPIAPAGDLWEWSQKAWAKGHADVLVSAKEATASIEGAWWAKFLSFSQLDVSVPLRLPDLPPPGKPLNLAKLVTLESYGLYTDNGLKISANISIPNPGVSTVPFGLPFAVELEGTPIAEVLAAATRCTNTSIHVNIDGDVTVSTGDPLSHFLQRFLHGEDNPLTVRGLDKVPRDNPSAAPLPPPWVLRSLPSLSLDLIFPSPTDRPNIVRKVTLDNIKFFEIAGTMHASGIVVATIQLPKGLEHVAVNVTAIRPDVLVFDGPVESDEASDPSNPPPNAFGRIHPDEHLNATTGPSEDPELPDALTVRAPFDDLALDVLEGRNGVLQSFVAKILFKGSALAGIDGVADVRAAVVGLKGDLEAGSLPVRGEFSVKR</sequence>
<dbReference type="EMBL" id="QKWK01000009">
    <property type="protein sequence ID" value="TXT07300.1"/>
    <property type="molecule type" value="Genomic_DNA"/>
</dbReference>
<dbReference type="OrthoDB" id="10039566at2759"/>
<gene>
    <name evidence="2" type="ORF">VHUM_03470</name>
</gene>
<organism evidence="2 3">
    <name type="scientific">Vanrija humicola</name>
    <name type="common">Yeast</name>
    <name type="synonym">Cryptococcus humicola</name>
    <dbReference type="NCBI Taxonomy" id="5417"/>
    <lineage>
        <taxon>Eukaryota</taxon>
        <taxon>Fungi</taxon>
        <taxon>Dikarya</taxon>
        <taxon>Basidiomycota</taxon>
        <taxon>Agaricomycotina</taxon>
        <taxon>Tremellomycetes</taxon>
        <taxon>Trichosporonales</taxon>
        <taxon>Trichosporonaceae</taxon>
        <taxon>Vanrija</taxon>
    </lineage>
</organism>
<proteinExistence type="predicted"/>
<protein>
    <submittedName>
        <fullName evidence="2">Uncharacterized protein</fullName>
    </submittedName>
</protein>
<evidence type="ECO:0000313" key="3">
    <source>
        <dbReference type="Proteomes" id="UP000473826"/>
    </source>
</evidence>
<feature type="region of interest" description="Disordered" evidence="1">
    <location>
        <begin position="403"/>
        <end position="441"/>
    </location>
</feature>
<keyword evidence="3" id="KW-1185">Reference proteome</keyword>
<evidence type="ECO:0000256" key="1">
    <source>
        <dbReference type="SAM" id="MobiDB-lite"/>
    </source>
</evidence>
<reference evidence="2 3" key="1">
    <citation type="journal article" date="2019" name="PLoS Genet.">
        <title>Convergent evolution of linked mating-type loci in basidiomycete fungi.</title>
        <authorList>
            <person name="Sun S."/>
            <person name="Coelho M.A."/>
            <person name="Heitman J."/>
            <person name="Nowrousian M."/>
        </authorList>
    </citation>
    <scope>NUCLEOTIDE SEQUENCE [LARGE SCALE GENOMIC DNA]</scope>
    <source>
        <strain evidence="2 3">CBS 4282</strain>
    </source>
</reference>
<comment type="caution">
    <text evidence="2">The sequence shown here is derived from an EMBL/GenBank/DDBJ whole genome shotgun (WGS) entry which is preliminary data.</text>
</comment>
<accession>A0A7D8YXJ8</accession>